<protein>
    <submittedName>
        <fullName evidence="1">Uncharacterized protein</fullName>
    </submittedName>
</protein>
<proteinExistence type="predicted"/>
<accession>A0ACC1JHU4</accession>
<keyword evidence="2" id="KW-1185">Reference proteome</keyword>
<dbReference type="EMBL" id="JANBPW010000011">
    <property type="protein sequence ID" value="KAJ1951487.1"/>
    <property type="molecule type" value="Genomic_DNA"/>
</dbReference>
<evidence type="ECO:0000313" key="2">
    <source>
        <dbReference type="Proteomes" id="UP001150603"/>
    </source>
</evidence>
<organism evidence="1 2">
    <name type="scientific">Linderina macrospora</name>
    <dbReference type="NCBI Taxonomy" id="4868"/>
    <lineage>
        <taxon>Eukaryota</taxon>
        <taxon>Fungi</taxon>
        <taxon>Fungi incertae sedis</taxon>
        <taxon>Zoopagomycota</taxon>
        <taxon>Kickxellomycotina</taxon>
        <taxon>Kickxellomycetes</taxon>
        <taxon>Kickxellales</taxon>
        <taxon>Kickxellaceae</taxon>
        <taxon>Linderina</taxon>
    </lineage>
</organism>
<comment type="caution">
    <text evidence="1">The sequence shown here is derived from an EMBL/GenBank/DDBJ whole genome shotgun (WGS) entry which is preliminary data.</text>
</comment>
<gene>
    <name evidence="1" type="ORF">FBU59_000128</name>
</gene>
<sequence>MEFWKRKKSTPGNSGNSGINPATISGPIHNLEPSISFTNEPPVSPINQSFPSANSSDFNSNMSSAEFQHLYKQYRQRRLSNNSARNSQLSVDQQQQMDEENLTEEEIDLMLGRLMDEMDLKDAQRMQMQKLSTQNKLKLIKQNRQLETFQLDSKSNAPEYFYRYLKETDIRSLPKQMLLHLRICVTTQPVGWVKQFVEMQGLEALSECLGILNHSRTRKGDDITKEMEIIRCIKSVVNIQWGAQDVLRFPSCVHNLCFSIDAPSLLTRRLISEILTYICYLNVPTGHAAVLKGLDKLQKFREMQKRFEPWMRALETAIDGRGRMGSKVGVSDELRQMGGTADRDLTDYVLSSMIFVNAVVGVSDDVEMRNHYRNQLNAAGLSRIMKKLRQGFDSPLIALQLNKFEKDSEQDHADVLELYNQQIMQDMTDPEEVFQAILAQITDDERAREHFLSILQRMLLLRDDFIADTGSLAEGMSGKPTKAKYYQLLDEITTQVVMDIRTNDQIGSDYASDEDRPLASRNTDSFTNQYGVSVAGIIDKFSNEEQLEEAVREAKDLREQLEKVTRQKNELELEVSLKSEGLVGTLKTKIFALEDLLRMSRHTIEALQTQIKELRDQFTQKLAKQDSQLKQLYAALQDEAGEHDMLRQLKDDLTIENEVLRSGVALQVSEDDPDHVVLNHDRLLAEIEKLKMQRPDLNRMTKARQMLEELLAEAGQGLVTKPAGAKPTAATSAAANVPKAPAATDAAASPQSPVSNLPQGARMGTVTMQSLSSTTGRLPEFAKELQDKLGKRQGNITVVKGTIDDDEEGSGVQPASATGDGITADGSASADTSAPIAGVGAGAGAGIGAGTGAAGALAHGSDSSTALAASGAASGAAPPPPAPPPPPMVGGPFCLITGASSGAAPPPAPPPPPMAVGAPPPPAPPPPPPMGGTGANTGPTASALAGVKLRSTKTDDAPAAPPPPAPPAPSGGPPAPAPPPPPPPPPGGPGAPPPPPAPGLLGPLRRKELRYIPKVKLKALQWEKLSDQHVDKSLWSELESRAGLDEKHVLDTLHSKGVFDSVERMFAAKQAVDIFALREKRRKEREQQQQEEITVLDSKRAYDLNIMLGMLKKYSFKDLRIALLRMDNSILTENVLKQLLQFVPTPEERGLLSAYHGRPDRKRLARPDRFFLETMKVWRYEQRLRVTTTWATWNEVFRDLQNDVASVMTASHAVATSQHFPQVLEVVLSIGNYMNGSGFRGGAFGFKIASLNRMMDTKADDNKTTLLHFVASTVEENFPDALEFLQELKPVDSGCRVSYAEMKADMGDMRHRLQDAKRELELLREQRETELKEIAIENEKSASEPKVEGSDSTPPPAAATDSGDDSSSESTNGNLTTSSASDPQDRFLLTVRRFLIEANEQYDALNSQFTSMEDAYSNSVLLYGEDPRSMTPEEFFGIFKTFTASFDQVIRDNHRERERKKAAEKRRKQIEAQIEQKRLNRQNRAALLANGTSRIRVDANAENANASDSANESPAPSTSTAGGAGTENGAVDDLLKSLMAGTDLESVEASKRRRRRELMSIRRRSSLRRSVHRTSISIKALQMLKDIKEEDPDGDMSEPVPPLPSPNSAMMRAHRSKMATITEDDSSASPSRGSEELREARRRSRRQLLDED</sequence>
<name>A0ACC1JHU4_9FUNG</name>
<dbReference type="Proteomes" id="UP001150603">
    <property type="component" value="Unassembled WGS sequence"/>
</dbReference>
<evidence type="ECO:0000313" key="1">
    <source>
        <dbReference type="EMBL" id="KAJ1951487.1"/>
    </source>
</evidence>
<reference evidence="1" key="1">
    <citation type="submission" date="2022-07" db="EMBL/GenBank/DDBJ databases">
        <title>Phylogenomic reconstructions and comparative analyses of Kickxellomycotina fungi.</title>
        <authorList>
            <person name="Reynolds N.K."/>
            <person name="Stajich J.E."/>
            <person name="Barry K."/>
            <person name="Grigoriev I.V."/>
            <person name="Crous P."/>
            <person name="Smith M.E."/>
        </authorList>
    </citation>
    <scope>NUCLEOTIDE SEQUENCE</scope>
    <source>
        <strain evidence="1">NRRL 5244</strain>
    </source>
</reference>